<protein>
    <submittedName>
        <fullName evidence="1">Uncharacterized protein</fullName>
    </submittedName>
</protein>
<name>A0A226DAR9_FOLCA</name>
<sequence>MCTILSAYVFWKEKRFSATSWLSLIAPLLDDSTPVPRSVENVTFYRYIFIAWGPVALLLTNCYSGLITTELSAPLKQTRPSRFEDLICRNSHLLKLPAKDGIAQVKKSQEFGRHLAYYKSPHFWLSTINPLASDDCYAMLSPPIIDHWGVKMYSLLFKFSKFDWIFDEPTWAKKGFVAEELLEVLLMNMSHSLIPSRLSKIKDKSNLSMTDMRELVEQDVTDCGKKRVFVSPLENMQAKFSGIGLLRDLWKTKGRDGTKSVEGKEPGGEG</sequence>
<comment type="caution">
    <text evidence="1">The sequence shown here is derived from an EMBL/GenBank/DDBJ whole genome shotgun (WGS) entry which is preliminary data.</text>
</comment>
<keyword evidence="2" id="KW-1185">Reference proteome</keyword>
<accession>A0A226DAR9</accession>
<dbReference type="Proteomes" id="UP000198287">
    <property type="component" value="Unassembled WGS sequence"/>
</dbReference>
<reference evidence="1 2" key="1">
    <citation type="submission" date="2015-12" db="EMBL/GenBank/DDBJ databases">
        <title>The genome of Folsomia candida.</title>
        <authorList>
            <person name="Faddeeva A."/>
            <person name="Derks M.F."/>
            <person name="Anvar Y."/>
            <person name="Smit S."/>
            <person name="Van Straalen N."/>
            <person name="Roelofs D."/>
        </authorList>
    </citation>
    <scope>NUCLEOTIDE SEQUENCE [LARGE SCALE GENOMIC DNA]</scope>
    <source>
        <strain evidence="1 2">VU population</strain>
        <tissue evidence="1">Whole body</tissue>
    </source>
</reference>
<dbReference type="EMBL" id="LNIX01000027">
    <property type="protein sequence ID" value="OXA41998.1"/>
    <property type="molecule type" value="Genomic_DNA"/>
</dbReference>
<proteinExistence type="predicted"/>
<gene>
    <name evidence="1" type="ORF">Fcan01_23315</name>
</gene>
<dbReference type="AlphaFoldDB" id="A0A226DAR9"/>
<organism evidence="1 2">
    <name type="scientific">Folsomia candida</name>
    <name type="common">Springtail</name>
    <dbReference type="NCBI Taxonomy" id="158441"/>
    <lineage>
        <taxon>Eukaryota</taxon>
        <taxon>Metazoa</taxon>
        <taxon>Ecdysozoa</taxon>
        <taxon>Arthropoda</taxon>
        <taxon>Hexapoda</taxon>
        <taxon>Collembola</taxon>
        <taxon>Entomobryomorpha</taxon>
        <taxon>Isotomoidea</taxon>
        <taxon>Isotomidae</taxon>
        <taxon>Proisotominae</taxon>
        <taxon>Folsomia</taxon>
    </lineage>
</organism>
<evidence type="ECO:0000313" key="2">
    <source>
        <dbReference type="Proteomes" id="UP000198287"/>
    </source>
</evidence>
<evidence type="ECO:0000313" key="1">
    <source>
        <dbReference type="EMBL" id="OXA41998.1"/>
    </source>
</evidence>